<protein>
    <recommendedName>
        <fullName evidence="15">Microsomal glutathione S-transferase 1</fullName>
        <ecNumber evidence="5">2.5.1.18</ecNumber>
    </recommendedName>
</protein>
<evidence type="ECO:0000313" key="19">
    <source>
        <dbReference type="EMBL" id="RHY58511.1"/>
    </source>
</evidence>
<dbReference type="SUPFAM" id="SSF161084">
    <property type="entry name" value="MAPEG domain-like"/>
    <property type="match status" value="1"/>
</dbReference>
<feature type="transmembrane region" description="Helical" evidence="18">
    <location>
        <begin position="112"/>
        <end position="132"/>
    </location>
</feature>
<comment type="subunit">
    <text evidence="14">Homotrimer; The trimer binds only one molecule of glutathione.</text>
</comment>
<dbReference type="VEuPathDB" id="FungiDB:H257_09239"/>
<reference evidence="19 20" key="1">
    <citation type="submission" date="2018-08" db="EMBL/GenBank/DDBJ databases">
        <title>Aphanomyces genome sequencing and annotation.</title>
        <authorList>
            <person name="Minardi D."/>
            <person name="Oidtmann B."/>
            <person name="Van Der Giezen M."/>
            <person name="Studholme D.J."/>
        </authorList>
    </citation>
    <scope>NUCLEOTIDE SEQUENCE [LARGE SCALE GENOMIC DNA]</scope>
    <source>
        <strain evidence="19 20">SA</strain>
    </source>
</reference>
<dbReference type="Pfam" id="PF01124">
    <property type="entry name" value="MAPEG"/>
    <property type="match status" value="1"/>
</dbReference>
<dbReference type="EC" id="2.5.1.18" evidence="5"/>
<dbReference type="InterPro" id="IPR001129">
    <property type="entry name" value="Membr-assoc_MAPEG"/>
</dbReference>
<keyword evidence="9" id="KW-0256">Endoplasmic reticulum</keyword>
<evidence type="ECO:0000256" key="9">
    <source>
        <dbReference type="ARBA" id="ARBA00022824"/>
    </source>
</evidence>
<evidence type="ECO:0000256" key="5">
    <source>
        <dbReference type="ARBA" id="ARBA00012452"/>
    </source>
</evidence>
<proteinExistence type="inferred from homology"/>
<comment type="similarity">
    <text evidence="4">Belongs to the MAPEG family.</text>
</comment>
<evidence type="ECO:0000256" key="15">
    <source>
        <dbReference type="ARBA" id="ARBA00039397"/>
    </source>
</evidence>
<evidence type="ECO:0000256" key="1">
    <source>
        <dbReference type="ARBA" id="ARBA00003701"/>
    </source>
</evidence>
<sequence length="639" mass="70895">MATDLFFAQKAAIISTLVLYIKYLVVTLIGARKRELAGLRAPEDTPDQKQNFGLVVDAVEDGQQSKEATQQAALVDERRWSRITANDLENIPLGLIVVWASILSGGDTDINGISIIVFAGVRILHTVFYALAWSKPRSVAYMVGVAAILVMAVAGIPSSSNNANIITRHRRKSHSPEVATLSKVSVQDYKVDPARTTEAVDDAALSCTPPLHEYLHYLLEHMKWDSDATKSKLKQLMHYDGLERDSLHTTLAHCLNEIDRLHDVVLKKADHAVGDSNQAEESSDARPEDETNNEPEEEKKQVASSLLPPRGAKYHVPDAIDTKQPPANISPTFSPLPRPQAVVTPASSAFRRRSSLRRKSLTSCKSSPGKVSVSPGKHGMANQLVLVKAKKPKQTARTAPFSSSSITTAKNQRWAIKIARKFKPLNLSLFTFHPAAAAIPPPVLELGPQQNAMMLRQLRLSKELLFPQLSHLSTQVQDELTSKSQAQKSLLETKSKLTVTLQLAKSVINDLHILKFGRRGKPHETKLFYDECHPSMLYWQSKQGERSNAFLPLHAVKAIHVGMETAVLKKAAKKTPILDPDCFLSLVTEERTLDLKLKNALQRDWLLKALREVVEYAITYRANVAAKKALNVTPRLRRM</sequence>
<comment type="caution">
    <text evidence="19">The sequence shown here is derived from an EMBL/GenBank/DDBJ whole genome shotgun (WGS) entry which is preliminary data.</text>
</comment>
<dbReference type="Gene3D" id="1.20.120.550">
    <property type="entry name" value="Membrane associated eicosanoid/glutathione metabolism-like domain"/>
    <property type="match status" value="1"/>
</dbReference>
<feature type="transmembrane region" description="Helical" evidence="18">
    <location>
        <begin position="88"/>
        <end position="106"/>
    </location>
</feature>
<comment type="catalytic activity">
    <reaction evidence="16">
        <text>RX + glutathione = an S-substituted glutathione + a halide anion + H(+)</text>
        <dbReference type="Rhea" id="RHEA:16437"/>
        <dbReference type="ChEBI" id="CHEBI:15378"/>
        <dbReference type="ChEBI" id="CHEBI:16042"/>
        <dbReference type="ChEBI" id="CHEBI:17792"/>
        <dbReference type="ChEBI" id="CHEBI:57925"/>
        <dbReference type="ChEBI" id="CHEBI:90779"/>
        <dbReference type="EC" id="2.5.1.18"/>
    </reaction>
    <physiologicalReaction direction="left-to-right" evidence="16">
        <dbReference type="Rhea" id="RHEA:16438"/>
    </physiologicalReaction>
</comment>
<comment type="function">
    <text evidence="1">Conjugation of reduced glutathione to a wide number of exogenous and endogenous hydrophobic electrophiles.</text>
</comment>
<keyword evidence="8" id="KW-1000">Mitochondrion outer membrane</keyword>
<feature type="transmembrane region" description="Helical" evidence="18">
    <location>
        <begin position="139"/>
        <end position="158"/>
    </location>
</feature>
<evidence type="ECO:0000256" key="6">
    <source>
        <dbReference type="ARBA" id="ARBA00022679"/>
    </source>
</evidence>
<dbReference type="InterPro" id="IPR023352">
    <property type="entry name" value="MAPEG-like_dom_sf"/>
</dbReference>
<evidence type="ECO:0000256" key="8">
    <source>
        <dbReference type="ARBA" id="ARBA00022787"/>
    </source>
</evidence>
<evidence type="ECO:0000256" key="4">
    <source>
        <dbReference type="ARBA" id="ARBA00010459"/>
    </source>
</evidence>
<evidence type="ECO:0000256" key="16">
    <source>
        <dbReference type="ARBA" id="ARBA00049385"/>
    </source>
</evidence>
<keyword evidence="12" id="KW-0496">Mitochondrion</keyword>
<evidence type="ECO:0000256" key="18">
    <source>
        <dbReference type="SAM" id="Phobius"/>
    </source>
</evidence>
<keyword evidence="10 18" id="KW-1133">Transmembrane helix</keyword>
<keyword evidence="13 18" id="KW-0472">Membrane</keyword>
<organism evidence="19 20">
    <name type="scientific">Aphanomyces astaci</name>
    <name type="common">Crayfish plague agent</name>
    <dbReference type="NCBI Taxonomy" id="112090"/>
    <lineage>
        <taxon>Eukaryota</taxon>
        <taxon>Sar</taxon>
        <taxon>Stramenopiles</taxon>
        <taxon>Oomycota</taxon>
        <taxon>Saprolegniomycetes</taxon>
        <taxon>Saprolegniales</taxon>
        <taxon>Verrucalvaceae</taxon>
        <taxon>Aphanomyces</taxon>
    </lineage>
</organism>
<evidence type="ECO:0000313" key="20">
    <source>
        <dbReference type="Proteomes" id="UP000265716"/>
    </source>
</evidence>
<comment type="subcellular location">
    <subcellularLocation>
        <location evidence="3">Endoplasmic reticulum membrane</location>
        <topology evidence="3">Multi-pass membrane protein</topology>
    </subcellularLocation>
    <subcellularLocation>
        <location evidence="2">Mitochondrion outer membrane</location>
    </subcellularLocation>
</comment>
<dbReference type="VEuPathDB" id="FungiDB:H257_09241"/>
<feature type="compositionally biased region" description="Basic residues" evidence="17">
    <location>
        <begin position="350"/>
        <end position="360"/>
    </location>
</feature>
<evidence type="ECO:0000256" key="7">
    <source>
        <dbReference type="ARBA" id="ARBA00022692"/>
    </source>
</evidence>
<dbReference type="InterPro" id="IPR011993">
    <property type="entry name" value="PH-like_dom_sf"/>
</dbReference>
<evidence type="ECO:0000256" key="10">
    <source>
        <dbReference type="ARBA" id="ARBA00022989"/>
    </source>
</evidence>
<keyword evidence="7 18" id="KW-0812">Transmembrane</keyword>
<evidence type="ECO:0000256" key="12">
    <source>
        <dbReference type="ARBA" id="ARBA00023128"/>
    </source>
</evidence>
<evidence type="ECO:0000256" key="3">
    <source>
        <dbReference type="ARBA" id="ARBA00004477"/>
    </source>
</evidence>
<feature type="transmembrane region" description="Helical" evidence="18">
    <location>
        <begin position="12"/>
        <end position="31"/>
    </location>
</feature>
<name>A0A397D9J8_APHAT</name>
<evidence type="ECO:0000256" key="14">
    <source>
        <dbReference type="ARBA" id="ARBA00038540"/>
    </source>
</evidence>
<dbReference type="InterPro" id="IPR040162">
    <property type="entry name" value="MGST1-like"/>
</dbReference>
<evidence type="ECO:0000256" key="17">
    <source>
        <dbReference type="SAM" id="MobiDB-lite"/>
    </source>
</evidence>
<dbReference type="Proteomes" id="UP000265716">
    <property type="component" value="Unassembled WGS sequence"/>
</dbReference>
<dbReference type="GO" id="GO:0005741">
    <property type="term" value="C:mitochondrial outer membrane"/>
    <property type="evidence" value="ECO:0007669"/>
    <property type="project" value="UniProtKB-SubCell"/>
</dbReference>
<feature type="region of interest" description="Disordered" evidence="17">
    <location>
        <begin position="272"/>
        <end position="377"/>
    </location>
</feature>
<dbReference type="GO" id="GO:0005789">
    <property type="term" value="C:endoplasmic reticulum membrane"/>
    <property type="evidence" value="ECO:0007669"/>
    <property type="project" value="UniProtKB-SubCell"/>
</dbReference>
<dbReference type="Gene3D" id="2.30.29.30">
    <property type="entry name" value="Pleckstrin-homology domain (PH domain)/Phosphotyrosine-binding domain (PTB)"/>
    <property type="match status" value="1"/>
</dbReference>
<evidence type="ECO:0000256" key="2">
    <source>
        <dbReference type="ARBA" id="ARBA00004294"/>
    </source>
</evidence>
<dbReference type="PANTHER" id="PTHR10689:SF6">
    <property type="entry name" value="MICROSOMAL GLUTATHIONE S-TRANSFERASE 1"/>
    <property type="match status" value="1"/>
</dbReference>
<evidence type="ECO:0000256" key="13">
    <source>
        <dbReference type="ARBA" id="ARBA00023136"/>
    </source>
</evidence>
<dbReference type="AlphaFoldDB" id="A0A397D9J8"/>
<accession>A0A397D9J8</accession>
<dbReference type="PANTHER" id="PTHR10689">
    <property type="entry name" value="MICROSOMAL GLUTATHIONE S-TRANSFERASE 1"/>
    <property type="match status" value="1"/>
</dbReference>
<gene>
    <name evidence="19" type="ORF">DYB38_000866</name>
</gene>
<evidence type="ECO:0000256" key="11">
    <source>
        <dbReference type="ARBA" id="ARBA00022990"/>
    </source>
</evidence>
<keyword evidence="11" id="KW-0007">Acetylation</keyword>
<keyword evidence="6" id="KW-0808">Transferase</keyword>
<dbReference type="EMBL" id="QUTC01005378">
    <property type="protein sequence ID" value="RHY58511.1"/>
    <property type="molecule type" value="Genomic_DNA"/>
</dbReference>
<dbReference type="GO" id="GO:0004364">
    <property type="term" value="F:glutathione transferase activity"/>
    <property type="evidence" value="ECO:0007669"/>
    <property type="project" value="UniProtKB-EC"/>
</dbReference>